<feature type="domain" description="DnaT DNA-binding" evidence="2">
    <location>
        <begin position="315"/>
        <end position="376"/>
    </location>
</feature>
<evidence type="ECO:0000313" key="4">
    <source>
        <dbReference type="Proteomes" id="UP000441399"/>
    </source>
</evidence>
<feature type="domain" description="DnaT DNA-binding" evidence="2">
    <location>
        <begin position="163"/>
        <end position="228"/>
    </location>
</feature>
<protein>
    <recommendedName>
        <fullName evidence="2">DnaT DNA-binding domain-containing protein</fullName>
    </recommendedName>
</protein>
<proteinExistence type="predicted"/>
<feature type="compositionally biased region" description="Basic and acidic residues" evidence="1">
    <location>
        <begin position="400"/>
        <end position="412"/>
    </location>
</feature>
<feature type="region of interest" description="Disordered" evidence="1">
    <location>
        <begin position="381"/>
        <end position="412"/>
    </location>
</feature>
<feature type="compositionally biased region" description="Polar residues" evidence="1">
    <location>
        <begin position="381"/>
        <end position="398"/>
    </location>
</feature>
<dbReference type="Gene3D" id="1.10.8.1180">
    <property type="match status" value="3"/>
</dbReference>
<feature type="domain" description="DnaT DNA-binding" evidence="2">
    <location>
        <begin position="240"/>
        <end position="305"/>
    </location>
</feature>
<dbReference type="AlphaFoldDB" id="A0A5S9QCS5"/>
<accession>A0A5S9QCS5</accession>
<reference evidence="3 4" key="1">
    <citation type="submission" date="2019-11" db="EMBL/GenBank/DDBJ databases">
        <authorList>
            <person name="Holert J."/>
        </authorList>
    </citation>
    <scope>NUCLEOTIDE SEQUENCE [LARGE SCALE GENOMIC DNA]</scope>
    <source>
        <strain evidence="3">SB11_3</strain>
    </source>
</reference>
<evidence type="ECO:0000313" key="3">
    <source>
        <dbReference type="EMBL" id="CAA0116028.1"/>
    </source>
</evidence>
<dbReference type="EMBL" id="CACSIO010000023">
    <property type="protein sequence ID" value="CAA0116028.1"/>
    <property type="molecule type" value="Genomic_DNA"/>
</dbReference>
<organism evidence="3 4">
    <name type="scientific">BD1-7 clade bacterium</name>
    <dbReference type="NCBI Taxonomy" id="2029982"/>
    <lineage>
        <taxon>Bacteria</taxon>
        <taxon>Pseudomonadati</taxon>
        <taxon>Pseudomonadota</taxon>
        <taxon>Gammaproteobacteria</taxon>
        <taxon>Cellvibrionales</taxon>
        <taxon>Spongiibacteraceae</taxon>
        <taxon>BD1-7 clade</taxon>
    </lineage>
</organism>
<keyword evidence="4" id="KW-1185">Reference proteome</keyword>
<name>A0A5S9QCS5_9GAMM</name>
<dbReference type="Pfam" id="PF17948">
    <property type="entry name" value="DnaT"/>
    <property type="match status" value="3"/>
</dbReference>
<dbReference type="Proteomes" id="UP000441399">
    <property type="component" value="Unassembled WGS sequence"/>
</dbReference>
<evidence type="ECO:0000259" key="2">
    <source>
        <dbReference type="Pfam" id="PF17948"/>
    </source>
</evidence>
<dbReference type="InterPro" id="IPR040480">
    <property type="entry name" value="DnaT_DNA_bind"/>
</dbReference>
<evidence type="ECO:0000256" key="1">
    <source>
        <dbReference type="SAM" id="MobiDB-lite"/>
    </source>
</evidence>
<sequence length="412" mass="47233">MIDTRKLTTKPGIYTSYVPDFRPETPHEPAQPCKNPFMSAISSDTCCQFSTAFAGRFGLEEAILWQYLTDIWPLFTPSPARVPAEALRQRFSFWQIADLQRICKSLNDKGVIQIQSPPLSQVNYLQFIVAPPASTTTASGVPTATPQPAPTAQQPVVQMGANRISAHWQPDATLLQRLAAEHGISEKFSRSQVTEFVQYWLDSGKINHSWAAQFYKQVVRNWQRNKSEVQFLQASDEPASLARHWTPSADALEILERTGINRSFIEDAIPEFVLYWRERGGVTTTWNSKFIQHVKRQWARFTSTLKYDTEPRRVPANWQPDEEVFEILTMANIDRQFAVSCIAEFVLYWKDSNQLHSSWNTRFLQHVKYRWANQHQLQGLNHAKQQNPSGQGTTTTSDFVAKHTDRSWADDL</sequence>
<gene>
    <name evidence="3" type="ORF">OPDIPICF_01804</name>
</gene>